<proteinExistence type="predicted"/>
<protein>
    <submittedName>
        <fullName evidence="6">LacI family transcriptional regulator</fullName>
    </submittedName>
</protein>
<dbReference type="InterPro" id="IPR010982">
    <property type="entry name" value="Lambda_DNA-bd_dom_sf"/>
</dbReference>
<evidence type="ECO:0000256" key="3">
    <source>
        <dbReference type="ARBA" id="ARBA00023163"/>
    </source>
</evidence>
<sequence length="393" mass="41663">MPNGELNPTVYDVAARSGVSIATVSRVLRRPDEVRPETAAKVMDAVRELGYVPSASARGLAGRRTQVIGLLLPGHQEGDPVPDPGPATPPRIRDDRASAEQAAEESGTGGPVNLYYDEVIRGAEGEASEQGFALLIAAGTASHRERLVGEIAGRVDGLVVLAATLGDELLARTSTRVPVVLVADSGDEHDLDHVVVDNEQGMRALVTEVLRDAAVRDIAYIAGPEDSPDERDRRRGFDRAIDDARDDRTEFGDAADSPAVRILRGDFSVASGRRLADRLLAEAGSETESDAGSGVRLPDAIVCSNDQSALGVLQSLTAAGVDVPGRVRVSGFDGVEAGRFSTPRLSTVRQPMADLGRIAVRTLLRRLASPDAPRQRVVLPVEVLLRESAPPHV</sequence>
<dbReference type="SMART" id="SM00354">
    <property type="entry name" value="HTH_LACI"/>
    <property type="match status" value="1"/>
</dbReference>
<gene>
    <name evidence="6" type="ORF">FJ657_03285</name>
</gene>
<dbReference type="Pfam" id="PF13377">
    <property type="entry name" value="Peripla_BP_3"/>
    <property type="match status" value="1"/>
</dbReference>
<feature type="region of interest" description="Disordered" evidence="4">
    <location>
        <begin position="73"/>
        <end position="110"/>
    </location>
</feature>
<keyword evidence="3" id="KW-0804">Transcription</keyword>
<dbReference type="CDD" id="cd01392">
    <property type="entry name" value="HTH_LacI"/>
    <property type="match status" value="1"/>
</dbReference>
<dbReference type="PANTHER" id="PTHR30146:SF109">
    <property type="entry name" value="HTH-TYPE TRANSCRIPTIONAL REGULATOR GALS"/>
    <property type="match status" value="1"/>
</dbReference>
<dbReference type="PROSITE" id="PS00356">
    <property type="entry name" value="HTH_LACI_1"/>
    <property type="match status" value="1"/>
</dbReference>
<feature type="domain" description="HTH lacI-type" evidence="5">
    <location>
        <begin position="8"/>
        <end position="62"/>
    </location>
</feature>
<dbReference type="SUPFAM" id="SSF53822">
    <property type="entry name" value="Periplasmic binding protein-like I"/>
    <property type="match status" value="1"/>
</dbReference>
<accession>A0A506XXS2</accession>
<dbReference type="Gene3D" id="3.40.50.2300">
    <property type="match status" value="2"/>
</dbReference>
<evidence type="ECO:0000313" key="7">
    <source>
        <dbReference type="Proteomes" id="UP000316252"/>
    </source>
</evidence>
<evidence type="ECO:0000256" key="4">
    <source>
        <dbReference type="SAM" id="MobiDB-lite"/>
    </source>
</evidence>
<dbReference type="Gene3D" id="1.10.260.40">
    <property type="entry name" value="lambda repressor-like DNA-binding domains"/>
    <property type="match status" value="1"/>
</dbReference>
<dbReference type="SUPFAM" id="SSF47413">
    <property type="entry name" value="lambda repressor-like DNA-binding domains"/>
    <property type="match status" value="1"/>
</dbReference>
<dbReference type="InterPro" id="IPR046335">
    <property type="entry name" value="LacI/GalR-like_sensor"/>
</dbReference>
<keyword evidence="2" id="KW-0238">DNA-binding</keyword>
<comment type="caution">
    <text evidence="6">The sequence shown here is derived from an EMBL/GenBank/DDBJ whole genome shotgun (WGS) entry which is preliminary data.</text>
</comment>
<dbReference type="PROSITE" id="PS50932">
    <property type="entry name" value="HTH_LACI_2"/>
    <property type="match status" value="1"/>
</dbReference>
<dbReference type="Proteomes" id="UP000316252">
    <property type="component" value="Unassembled WGS sequence"/>
</dbReference>
<dbReference type="OrthoDB" id="4268837at2"/>
<dbReference type="CDD" id="cd06267">
    <property type="entry name" value="PBP1_LacI_sugar_binding-like"/>
    <property type="match status" value="1"/>
</dbReference>
<keyword evidence="7" id="KW-1185">Reference proteome</keyword>
<dbReference type="EMBL" id="VHQG01000001">
    <property type="protein sequence ID" value="TPW77694.1"/>
    <property type="molecule type" value="Genomic_DNA"/>
</dbReference>
<keyword evidence="1" id="KW-0805">Transcription regulation</keyword>
<dbReference type="Pfam" id="PF00356">
    <property type="entry name" value="LacI"/>
    <property type="match status" value="1"/>
</dbReference>
<evidence type="ECO:0000313" key="6">
    <source>
        <dbReference type="EMBL" id="TPW77694.1"/>
    </source>
</evidence>
<reference evidence="6 7" key="1">
    <citation type="submission" date="2019-06" db="EMBL/GenBank/DDBJ databases">
        <authorList>
            <person name="Li F."/>
        </authorList>
    </citation>
    <scope>NUCLEOTIDE SEQUENCE [LARGE SCALE GENOMIC DNA]</scope>
    <source>
        <strain evidence="6 7">10F1D-1</strain>
    </source>
</reference>
<dbReference type="InterPro" id="IPR000843">
    <property type="entry name" value="HTH_LacI"/>
</dbReference>
<evidence type="ECO:0000259" key="5">
    <source>
        <dbReference type="PROSITE" id="PS50932"/>
    </source>
</evidence>
<dbReference type="RefSeq" id="WP_141162222.1">
    <property type="nucleotide sequence ID" value="NZ_VHQG01000001.1"/>
</dbReference>
<dbReference type="GO" id="GO:0000976">
    <property type="term" value="F:transcription cis-regulatory region binding"/>
    <property type="evidence" value="ECO:0007669"/>
    <property type="project" value="TreeGrafter"/>
</dbReference>
<dbReference type="GO" id="GO:0003700">
    <property type="term" value="F:DNA-binding transcription factor activity"/>
    <property type="evidence" value="ECO:0007669"/>
    <property type="project" value="TreeGrafter"/>
</dbReference>
<evidence type="ECO:0000256" key="2">
    <source>
        <dbReference type="ARBA" id="ARBA00023125"/>
    </source>
</evidence>
<evidence type="ECO:0000256" key="1">
    <source>
        <dbReference type="ARBA" id="ARBA00023015"/>
    </source>
</evidence>
<dbReference type="InterPro" id="IPR028082">
    <property type="entry name" value="Peripla_BP_I"/>
</dbReference>
<name>A0A506XXS2_9MICO</name>
<dbReference type="AlphaFoldDB" id="A0A506XXS2"/>
<dbReference type="PANTHER" id="PTHR30146">
    <property type="entry name" value="LACI-RELATED TRANSCRIPTIONAL REPRESSOR"/>
    <property type="match status" value="1"/>
</dbReference>
<organism evidence="6 7">
    <name type="scientific">Schumannella soli</name>
    <dbReference type="NCBI Taxonomy" id="2590779"/>
    <lineage>
        <taxon>Bacteria</taxon>
        <taxon>Bacillati</taxon>
        <taxon>Actinomycetota</taxon>
        <taxon>Actinomycetes</taxon>
        <taxon>Micrococcales</taxon>
        <taxon>Microbacteriaceae</taxon>
        <taxon>Schumannella</taxon>
    </lineage>
</organism>